<proteinExistence type="predicted"/>
<protein>
    <submittedName>
        <fullName evidence="1">Uncharacterized protein</fullName>
    </submittedName>
</protein>
<organism evidence="1 2">
    <name type="scientific">Candidatus Woesebacteria bacterium RIFCSPLOWO2_01_FULL_39_25</name>
    <dbReference type="NCBI Taxonomy" id="1802521"/>
    <lineage>
        <taxon>Bacteria</taxon>
        <taxon>Candidatus Woeseibacteriota</taxon>
    </lineage>
</organism>
<dbReference type="STRING" id="1802521.A2893_05210"/>
<dbReference type="EMBL" id="MGHH01000007">
    <property type="protein sequence ID" value="OGM65025.1"/>
    <property type="molecule type" value="Genomic_DNA"/>
</dbReference>
<sequence>MEYFAKARNYLSTVDSAKADLLDKKANELLYDEDAYERASQALRRRFSRGAGEVEGIDRGIRTTKIKRERIGGKYKYMVQGSDGNWFEPDERIWVVSMYALWQDSK</sequence>
<accession>A0A1F8BNU7</accession>
<gene>
    <name evidence="1" type="ORF">A2893_05210</name>
</gene>
<evidence type="ECO:0000313" key="2">
    <source>
        <dbReference type="Proteomes" id="UP000176725"/>
    </source>
</evidence>
<dbReference type="AlphaFoldDB" id="A0A1F8BNU7"/>
<reference evidence="1 2" key="1">
    <citation type="journal article" date="2016" name="Nat. Commun.">
        <title>Thousands of microbial genomes shed light on interconnected biogeochemical processes in an aquifer system.</title>
        <authorList>
            <person name="Anantharaman K."/>
            <person name="Brown C.T."/>
            <person name="Hug L.A."/>
            <person name="Sharon I."/>
            <person name="Castelle C.J."/>
            <person name="Probst A.J."/>
            <person name="Thomas B.C."/>
            <person name="Singh A."/>
            <person name="Wilkins M.J."/>
            <person name="Karaoz U."/>
            <person name="Brodie E.L."/>
            <person name="Williams K.H."/>
            <person name="Hubbard S.S."/>
            <person name="Banfield J.F."/>
        </authorList>
    </citation>
    <scope>NUCLEOTIDE SEQUENCE [LARGE SCALE GENOMIC DNA]</scope>
</reference>
<evidence type="ECO:0000313" key="1">
    <source>
        <dbReference type="EMBL" id="OGM65025.1"/>
    </source>
</evidence>
<name>A0A1F8BNU7_9BACT</name>
<comment type="caution">
    <text evidence="1">The sequence shown here is derived from an EMBL/GenBank/DDBJ whole genome shotgun (WGS) entry which is preliminary data.</text>
</comment>
<dbReference type="Proteomes" id="UP000176725">
    <property type="component" value="Unassembled WGS sequence"/>
</dbReference>